<evidence type="ECO:0000259" key="3">
    <source>
        <dbReference type="Pfam" id="PF19295"/>
    </source>
</evidence>
<dbReference type="OrthoDB" id="9768262at2"/>
<dbReference type="InterPro" id="IPR055346">
    <property type="entry name" value="Fe-S_cluster_assembly_SufBD"/>
</dbReference>
<evidence type="ECO:0000259" key="2">
    <source>
        <dbReference type="Pfam" id="PF01458"/>
    </source>
</evidence>
<organism evidence="4 5">
    <name type="scientific">Mangrovibacterium diazotrophicum</name>
    <dbReference type="NCBI Taxonomy" id="1261403"/>
    <lineage>
        <taxon>Bacteria</taxon>
        <taxon>Pseudomonadati</taxon>
        <taxon>Bacteroidota</taxon>
        <taxon>Bacteroidia</taxon>
        <taxon>Marinilabiliales</taxon>
        <taxon>Prolixibacteraceae</taxon>
        <taxon>Mangrovibacterium</taxon>
    </lineage>
</organism>
<dbReference type="PANTHER" id="PTHR43575">
    <property type="entry name" value="PROTEIN ABCI7, CHLOROPLASTIC"/>
    <property type="match status" value="1"/>
</dbReference>
<keyword evidence="5" id="KW-1185">Reference proteome</keyword>
<dbReference type="InterPro" id="IPR000825">
    <property type="entry name" value="SUF_FeS_clus_asmbl_SufBD_core"/>
</dbReference>
<dbReference type="RefSeq" id="WP_120273039.1">
    <property type="nucleotide sequence ID" value="NZ_RAPN01000001.1"/>
</dbReference>
<name>A0A419W8G2_9BACT</name>
<accession>A0A419W8G2</accession>
<dbReference type="GO" id="GO:0016226">
    <property type="term" value="P:iron-sulfur cluster assembly"/>
    <property type="evidence" value="ECO:0007669"/>
    <property type="project" value="InterPro"/>
</dbReference>
<dbReference type="PANTHER" id="PTHR43575:SF1">
    <property type="entry name" value="PROTEIN ABCI7, CHLOROPLASTIC"/>
    <property type="match status" value="1"/>
</dbReference>
<gene>
    <name evidence="4" type="ORF">BC643_2128</name>
</gene>
<evidence type="ECO:0000313" key="5">
    <source>
        <dbReference type="Proteomes" id="UP000283387"/>
    </source>
</evidence>
<protein>
    <submittedName>
        <fullName evidence="4">Fe-S cluster assembly protein SufD</fullName>
    </submittedName>
</protein>
<evidence type="ECO:0000313" key="4">
    <source>
        <dbReference type="EMBL" id="RKD91763.1"/>
    </source>
</evidence>
<sequence>MTQTLINKKAVNEKYSALFQASRAALDEGSSPLFNRMREISLKRFEQVGVPGFKNEDYKYTNLERVFGKDYRPVLAYETVDVDLNEVFKCDVPQLDTYTILLVNGWYYARNKELEGLPEGVVVGSLKQIANEKPELVESFLNRQAALSNDPLVALNTAFAQDGFFLYVPDNVKFEKPVQVINLTRAQESVFSTQRNLIVAGKNSEAKVIFCDHTLTSTECLGNNVTEVFVGDEAVVDVYTIQNQNNKSNSVNSTFFKVGEKSNLLSGVATLHGGLIRNNLVVSLDGENAEASVFGMSFTDKRQHVDNYTNIQHNQANCLSNQLYKNVLDEDSVGAFTGRIHVARDAQKTNAFQRNNNVLLTDSAKMNTKPQLIIDADDVKCSHGATVGQIDEDALFYLRARGIGEKDARMMLMNAFAHEVVQEIRIEPLRDRIDELVEKRLKGELAKCHSCDKN</sequence>
<feature type="domain" description="SUF system FeS cluster assembly SufBD core" evidence="2">
    <location>
        <begin position="188"/>
        <end position="416"/>
    </location>
</feature>
<evidence type="ECO:0000256" key="1">
    <source>
        <dbReference type="ARBA" id="ARBA00043967"/>
    </source>
</evidence>
<dbReference type="SUPFAM" id="SSF101960">
    <property type="entry name" value="Stabilizer of iron transporter SufD"/>
    <property type="match status" value="1"/>
</dbReference>
<proteinExistence type="inferred from homology"/>
<dbReference type="Proteomes" id="UP000283387">
    <property type="component" value="Unassembled WGS sequence"/>
</dbReference>
<dbReference type="InterPro" id="IPR011542">
    <property type="entry name" value="SUF_FeS_clus_asmbl_SufD"/>
</dbReference>
<feature type="domain" description="SUF system FeS cluster assembly SufBD N-terminal" evidence="3">
    <location>
        <begin position="11"/>
        <end position="180"/>
    </location>
</feature>
<reference evidence="4 5" key="1">
    <citation type="submission" date="2018-09" db="EMBL/GenBank/DDBJ databases">
        <title>Genomic Encyclopedia of Archaeal and Bacterial Type Strains, Phase II (KMG-II): from individual species to whole genera.</title>
        <authorList>
            <person name="Goeker M."/>
        </authorList>
    </citation>
    <scope>NUCLEOTIDE SEQUENCE [LARGE SCALE GENOMIC DNA]</scope>
    <source>
        <strain evidence="4 5">DSM 27148</strain>
    </source>
</reference>
<dbReference type="Pfam" id="PF01458">
    <property type="entry name" value="SUFBD_core"/>
    <property type="match status" value="1"/>
</dbReference>
<dbReference type="EMBL" id="RAPN01000001">
    <property type="protein sequence ID" value="RKD91763.1"/>
    <property type="molecule type" value="Genomic_DNA"/>
</dbReference>
<comment type="similarity">
    <text evidence="1">Belongs to the iron-sulfur cluster assembly SufBD family.</text>
</comment>
<dbReference type="NCBIfam" id="TIGR01981">
    <property type="entry name" value="sufD"/>
    <property type="match status" value="1"/>
</dbReference>
<dbReference type="Pfam" id="PF19295">
    <property type="entry name" value="SufBD_N"/>
    <property type="match status" value="1"/>
</dbReference>
<comment type="caution">
    <text evidence="4">The sequence shown here is derived from an EMBL/GenBank/DDBJ whole genome shotgun (WGS) entry which is preliminary data.</text>
</comment>
<dbReference type="InterPro" id="IPR045595">
    <property type="entry name" value="SufBD_N"/>
</dbReference>
<dbReference type="AlphaFoldDB" id="A0A419W8G2"/>
<dbReference type="InterPro" id="IPR037284">
    <property type="entry name" value="SUF_FeS_clus_asmbl_SufBD_sf"/>
</dbReference>